<protein>
    <submittedName>
        <fullName evidence="2">Uncharacterized protein</fullName>
    </submittedName>
</protein>
<feature type="coiled-coil region" evidence="1">
    <location>
        <begin position="16"/>
        <end position="46"/>
    </location>
</feature>
<reference evidence="3" key="1">
    <citation type="journal article" date="2019" name="Int. J. Syst. Evol. Microbiol.">
        <title>The Global Catalogue of Microorganisms (GCM) 10K type strain sequencing project: providing services to taxonomists for standard genome sequencing and annotation.</title>
        <authorList>
            <consortium name="The Broad Institute Genomics Platform"/>
            <consortium name="The Broad Institute Genome Sequencing Center for Infectious Disease"/>
            <person name="Wu L."/>
            <person name="Ma J."/>
        </authorList>
    </citation>
    <scope>NUCLEOTIDE SEQUENCE [LARGE SCALE GENOMIC DNA]</scope>
    <source>
        <strain evidence="3">CCUG 56331</strain>
    </source>
</reference>
<comment type="caution">
    <text evidence="2">The sequence shown here is derived from an EMBL/GenBank/DDBJ whole genome shotgun (WGS) entry which is preliminary data.</text>
</comment>
<keyword evidence="3" id="KW-1185">Reference proteome</keyword>
<proteinExistence type="predicted"/>
<dbReference type="RefSeq" id="WP_390309237.1">
    <property type="nucleotide sequence ID" value="NZ_JBHSNQ010000058.1"/>
</dbReference>
<sequence>MFDPLGPFNRISAESNRKLEENLQKVRETLREREERETERNKLLKNINEDTKKILDGLINLEKIIQNNLNITEGNLIKMGIRISVLKRG</sequence>
<gene>
    <name evidence="2" type="ORF">ACFPOH_07190</name>
</gene>
<evidence type="ECO:0000313" key="3">
    <source>
        <dbReference type="Proteomes" id="UP001595978"/>
    </source>
</evidence>
<dbReference type="EMBL" id="JBHSNQ010000058">
    <property type="protein sequence ID" value="MFC5541547.1"/>
    <property type="molecule type" value="Genomic_DNA"/>
</dbReference>
<dbReference type="Proteomes" id="UP001595978">
    <property type="component" value="Unassembled WGS sequence"/>
</dbReference>
<evidence type="ECO:0000256" key="1">
    <source>
        <dbReference type="SAM" id="Coils"/>
    </source>
</evidence>
<organism evidence="2 3">
    <name type="scientific">Ureibacillus suwonensis</name>
    <dbReference type="NCBI Taxonomy" id="313007"/>
    <lineage>
        <taxon>Bacteria</taxon>
        <taxon>Bacillati</taxon>
        <taxon>Bacillota</taxon>
        <taxon>Bacilli</taxon>
        <taxon>Bacillales</taxon>
        <taxon>Caryophanaceae</taxon>
        <taxon>Ureibacillus</taxon>
    </lineage>
</organism>
<keyword evidence="1" id="KW-0175">Coiled coil</keyword>
<name>A0ABW0RBS9_9BACL</name>
<evidence type="ECO:0000313" key="2">
    <source>
        <dbReference type="EMBL" id="MFC5541547.1"/>
    </source>
</evidence>
<accession>A0ABW0RBS9</accession>